<dbReference type="SUPFAM" id="SSF53335">
    <property type="entry name" value="S-adenosyl-L-methionine-dependent methyltransferases"/>
    <property type="match status" value="1"/>
</dbReference>
<dbReference type="EMBL" id="BJXA01000026">
    <property type="protein sequence ID" value="GEM39560.1"/>
    <property type="molecule type" value="Genomic_DNA"/>
</dbReference>
<organism evidence="2 3">
    <name type="scientific">Nocardia ninae NBRC 108245</name>
    <dbReference type="NCBI Taxonomy" id="1210091"/>
    <lineage>
        <taxon>Bacteria</taxon>
        <taxon>Bacillati</taxon>
        <taxon>Actinomycetota</taxon>
        <taxon>Actinomycetes</taxon>
        <taxon>Mycobacteriales</taxon>
        <taxon>Nocardiaceae</taxon>
        <taxon>Nocardia</taxon>
    </lineage>
</organism>
<protein>
    <recommendedName>
        <fullName evidence="4">S-adenosyl methyltransferase</fullName>
    </recommendedName>
</protein>
<gene>
    <name evidence="2" type="ORF">NN4_40790</name>
</gene>
<reference evidence="2 3" key="1">
    <citation type="submission" date="2019-07" db="EMBL/GenBank/DDBJ databases">
        <title>Whole genome shotgun sequence of Nocardia ninae NBRC 108245.</title>
        <authorList>
            <person name="Hosoyama A."/>
            <person name="Uohara A."/>
            <person name="Ohji S."/>
            <person name="Ichikawa N."/>
        </authorList>
    </citation>
    <scope>NUCLEOTIDE SEQUENCE [LARGE SCALE GENOMIC DNA]</scope>
    <source>
        <strain evidence="2 3">NBRC 108245</strain>
    </source>
</reference>
<accession>A0A511MFV8</accession>
<dbReference type="Proteomes" id="UP000321424">
    <property type="component" value="Unassembled WGS sequence"/>
</dbReference>
<dbReference type="Pfam" id="PF04672">
    <property type="entry name" value="Methyltransf_19"/>
    <property type="match status" value="1"/>
</dbReference>
<evidence type="ECO:0000313" key="3">
    <source>
        <dbReference type="Proteomes" id="UP000321424"/>
    </source>
</evidence>
<feature type="region of interest" description="Disordered" evidence="1">
    <location>
        <begin position="246"/>
        <end position="266"/>
    </location>
</feature>
<evidence type="ECO:0000256" key="1">
    <source>
        <dbReference type="SAM" id="MobiDB-lite"/>
    </source>
</evidence>
<comment type="caution">
    <text evidence="2">The sequence shown here is derived from an EMBL/GenBank/DDBJ whole genome shotgun (WGS) entry which is preliminary data.</text>
</comment>
<dbReference type="Gene3D" id="3.40.50.150">
    <property type="entry name" value="Vaccinia Virus protein VP39"/>
    <property type="match status" value="1"/>
</dbReference>
<dbReference type="PIRSF" id="PIRSF017393">
    <property type="entry name" value="MTase_SAV2177"/>
    <property type="match status" value="1"/>
</dbReference>
<dbReference type="InterPro" id="IPR006764">
    <property type="entry name" value="SAM_dep_MeTrfase_SAV2177_type"/>
</dbReference>
<name>A0A511MFV8_9NOCA</name>
<keyword evidence="3" id="KW-1185">Reference proteome</keyword>
<dbReference type="RefSeq" id="WP_147133490.1">
    <property type="nucleotide sequence ID" value="NZ_BJXA01000026.1"/>
</dbReference>
<evidence type="ECO:0008006" key="4">
    <source>
        <dbReference type="Google" id="ProtNLM"/>
    </source>
</evidence>
<dbReference type="AlphaFoldDB" id="A0A511MFV8"/>
<dbReference type="InterPro" id="IPR029063">
    <property type="entry name" value="SAM-dependent_MTases_sf"/>
</dbReference>
<proteinExistence type="predicted"/>
<evidence type="ECO:0000313" key="2">
    <source>
        <dbReference type="EMBL" id="GEM39560.1"/>
    </source>
</evidence>
<dbReference type="OrthoDB" id="4134439at2"/>
<sequence length="266" mass="29793">MVRESDRLIRTDVPHSARIWNYWLGGQDFYEVDRIAGESGESVYPEIGTMARQSRKYLIRMVRYLAAECGIRQFLDVGTGLPTMQNTHEVAQSVAPESKIVYVDNDPLVLAHARALLINTTDEGVTALIEADFHDTDQVVTEARNILNFNKPIAVMFMGVLGHARTWDDVIRITGALQEAIPSGSYFAMYEGTNEDPRLVRLSDYYSKTGAVPYYVRSVDQVREVFKNLELVPPGIVPVNHWHPDDPEAVNTEPPSAAWGGVGRKT</sequence>